<name>A0AA35LEY1_9SAUR</name>
<dbReference type="Proteomes" id="UP001178461">
    <property type="component" value="Chromosome 15"/>
</dbReference>
<proteinExistence type="predicted"/>
<evidence type="ECO:0000313" key="1">
    <source>
        <dbReference type="EMBL" id="CAI5795047.1"/>
    </source>
</evidence>
<evidence type="ECO:0000313" key="2">
    <source>
        <dbReference type="Proteomes" id="UP001178461"/>
    </source>
</evidence>
<organism evidence="1 2">
    <name type="scientific">Podarcis lilfordi</name>
    <name type="common">Lilford's wall lizard</name>
    <dbReference type="NCBI Taxonomy" id="74358"/>
    <lineage>
        <taxon>Eukaryota</taxon>
        <taxon>Metazoa</taxon>
        <taxon>Chordata</taxon>
        <taxon>Craniata</taxon>
        <taxon>Vertebrata</taxon>
        <taxon>Euteleostomi</taxon>
        <taxon>Lepidosauria</taxon>
        <taxon>Squamata</taxon>
        <taxon>Bifurcata</taxon>
        <taxon>Unidentata</taxon>
        <taxon>Episquamata</taxon>
        <taxon>Laterata</taxon>
        <taxon>Lacertibaenia</taxon>
        <taxon>Lacertidae</taxon>
        <taxon>Podarcis</taxon>
    </lineage>
</organism>
<dbReference type="PROSITE" id="PS51257">
    <property type="entry name" value="PROKAR_LIPOPROTEIN"/>
    <property type="match status" value="1"/>
</dbReference>
<dbReference type="EMBL" id="OX395141">
    <property type="protein sequence ID" value="CAI5795047.1"/>
    <property type="molecule type" value="Genomic_DNA"/>
</dbReference>
<keyword evidence="2" id="KW-1185">Reference proteome</keyword>
<dbReference type="AlphaFoldDB" id="A0AA35LEY1"/>
<accession>A0AA35LEY1</accession>
<protein>
    <submittedName>
        <fullName evidence="1">Uncharacterized protein</fullName>
    </submittedName>
</protein>
<sequence length="80" mass="9104">MGARSAARAPIPLVPSFLYSCGRGRQGSERMLLPRMSPELSESCHWLRGERRLKPRKPPLVWEQDGGEETEREVMVFCSC</sequence>
<reference evidence="1" key="1">
    <citation type="submission" date="2022-12" db="EMBL/GenBank/DDBJ databases">
        <authorList>
            <person name="Alioto T."/>
            <person name="Alioto T."/>
            <person name="Gomez Garrido J."/>
        </authorList>
    </citation>
    <scope>NUCLEOTIDE SEQUENCE</scope>
</reference>
<gene>
    <name evidence="1" type="ORF">PODLI_1B008189</name>
</gene>